<evidence type="ECO:0000256" key="6">
    <source>
        <dbReference type="ARBA" id="ARBA00022692"/>
    </source>
</evidence>
<evidence type="ECO:0000256" key="11">
    <source>
        <dbReference type="ARBA" id="ARBA00023136"/>
    </source>
</evidence>
<evidence type="ECO:0000256" key="5">
    <source>
        <dbReference type="ARBA" id="ARBA00022496"/>
    </source>
</evidence>
<reference evidence="18 19" key="1">
    <citation type="submission" date="2018-05" db="EMBL/GenBank/DDBJ databases">
        <title>Genomic Encyclopedia of Type Strains, Phase IV (KMG-IV): sequencing the most valuable type-strain genomes for metagenomic binning, comparative biology and taxonomic classification.</title>
        <authorList>
            <person name="Goeker M."/>
        </authorList>
    </citation>
    <scope>NUCLEOTIDE SEQUENCE [LARGE SCALE GENOMIC DNA]</scope>
    <source>
        <strain evidence="18 19">DSM 28579</strain>
    </source>
</reference>
<dbReference type="SUPFAM" id="SSF49464">
    <property type="entry name" value="Carboxypeptidase regulatory domain-like"/>
    <property type="match status" value="1"/>
</dbReference>
<evidence type="ECO:0000256" key="14">
    <source>
        <dbReference type="PROSITE-ProRule" id="PRU01360"/>
    </source>
</evidence>
<dbReference type="EMBL" id="QENZ01000005">
    <property type="protein sequence ID" value="PVX49997.1"/>
    <property type="molecule type" value="Genomic_DNA"/>
</dbReference>
<protein>
    <submittedName>
        <fullName evidence="18">Iron complex outermembrane receptor protein</fullName>
    </submittedName>
</protein>
<gene>
    <name evidence="18" type="ORF">C7377_1642</name>
</gene>
<evidence type="ECO:0000256" key="9">
    <source>
        <dbReference type="ARBA" id="ARBA00023065"/>
    </source>
</evidence>
<dbReference type="PANTHER" id="PTHR32552">
    <property type="entry name" value="FERRICHROME IRON RECEPTOR-RELATED"/>
    <property type="match status" value="1"/>
</dbReference>
<dbReference type="Gene3D" id="2.40.170.20">
    <property type="entry name" value="TonB-dependent receptor, beta-barrel domain"/>
    <property type="match status" value="1"/>
</dbReference>
<name>A0A7L4UNX8_BALHA</name>
<evidence type="ECO:0000313" key="18">
    <source>
        <dbReference type="EMBL" id="PVX49997.1"/>
    </source>
</evidence>
<dbReference type="GO" id="GO:0009279">
    <property type="term" value="C:cell outer membrane"/>
    <property type="evidence" value="ECO:0007669"/>
    <property type="project" value="UniProtKB-SubCell"/>
</dbReference>
<keyword evidence="5" id="KW-0410">Iron transport</keyword>
<dbReference type="NCBIfam" id="TIGR01783">
    <property type="entry name" value="TonB-siderophor"/>
    <property type="match status" value="1"/>
</dbReference>
<evidence type="ECO:0000256" key="13">
    <source>
        <dbReference type="ARBA" id="ARBA00023237"/>
    </source>
</evidence>
<keyword evidence="7" id="KW-0732">Signal</keyword>
<comment type="similarity">
    <text evidence="2 14 15">Belongs to the TonB-dependent receptor family.</text>
</comment>
<evidence type="ECO:0000256" key="3">
    <source>
        <dbReference type="ARBA" id="ARBA00022448"/>
    </source>
</evidence>
<dbReference type="InterPro" id="IPR036942">
    <property type="entry name" value="Beta-barrel_TonB_sf"/>
</dbReference>
<evidence type="ECO:0000256" key="12">
    <source>
        <dbReference type="ARBA" id="ARBA00023170"/>
    </source>
</evidence>
<keyword evidence="13 14" id="KW-0998">Cell outer membrane</keyword>
<evidence type="ECO:0000256" key="15">
    <source>
        <dbReference type="RuleBase" id="RU003357"/>
    </source>
</evidence>
<comment type="caution">
    <text evidence="18">The sequence shown here is derived from an EMBL/GenBank/DDBJ whole genome shotgun (WGS) entry which is preliminary data.</text>
</comment>
<organism evidence="18 19">
    <name type="scientific">Balneicella halophila</name>
    <dbReference type="NCBI Taxonomy" id="1537566"/>
    <lineage>
        <taxon>Bacteria</taxon>
        <taxon>Pseudomonadati</taxon>
        <taxon>Bacteroidota</taxon>
        <taxon>Bacteroidia</taxon>
        <taxon>Bacteroidales</taxon>
        <taxon>Balneicellaceae</taxon>
        <taxon>Balneicella</taxon>
    </lineage>
</organism>
<dbReference type="SUPFAM" id="SSF56935">
    <property type="entry name" value="Porins"/>
    <property type="match status" value="1"/>
</dbReference>
<keyword evidence="12 18" id="KW-0675">Receptor</keyword>
<dbReference type="Proteomes" id="UP000251835">
    <property type="component" value="Unassembled WGS sequence"/>
</dbReference>
<evidence type="ECO:0000256" key="4">
    <source>
        <dbReference type="ARBA" id="ARBA00022452"/>
    </source>
</evidence>
<keyword evidence="4 14" id="KW-1134">Transmembrane beta strand</keyword>
<dbReference type="InterPro" id="IPR039426">
    <property type="entry name" value="TonB-dep_rcpt-like"/>
</dbReference>
<dbReference type="GO" id="GO:0015891">
    <property type="term" value="P:siderophore transport"/>
    <property type="evidence" value="ECO:0007669"/>
    <property type="project" value="InterPro"/>
</dbReference>
<dbReference type="Pfam" id="PF00593">
    <property type="entry name" value="TonB_dep_Rec_b-barrel"/>
    <property type="match status" value="1"/>
</dbReference>
<evidence type="ECO:0000259" key="17">
    <source>
        <dbReference type="Pfam" id="PF07715"/>
    </source>
</evidence>
<dbReference type="InterPro" id="IPR037066">
    <property type="entry name" value="Plug_dom_sf"/>
</dbReference>
<evidence type="ECO:0000256" key="1">
    <source>
        <dbReference type="ARBA" id="ARBA00004571"/>
    </source>
</evidence>
<proteinExistence type="inferred from homology"/>
<evidence type="ECO:0000313" key="19">
    <source>
        <dbReference type="Proteomes" id="UP000251835"/>
    </source>
</evidence>
<dbReference type="InterPro" id="IPR008969">
    <property type="entry name" value="CarboxyPept-like_regulatory"/>
</dbReference>
<dbReference type="PROSITE" id="PS52016">
    <property type="entry name" value="TONB_DEPENDENT_REC_3"/>
    <property type="match status" value="1"/>
</dbReference>
<keyword evidence="6 14" id="KW-0812">Transmembrane</keyword>
<dbReference type="PANTHER" id="PTHR32552:SF68">
    <property type="entry name" value="FERRICHROME OUTER MEMBRANE TRANSPORTER_PHAGE RECEPTOR"/>
    <property type="match status" value="1"/>
</dbReference>
<comment type="subcellular location">
    <subcellularLocation>
        <location evidence="1 14">Cell outer membrane</location>
        <topology evidence="1 14">Multi-pass membrane protein</topology>
    </subcellularLocation>
</comment>
<evidence type="ECO:0000256" key="8">
    <source>
        <dbReference type="ARBA" id="ARBA00023004"/>
    </source>
</evidence>
<accession>A0A7L4UNX8</accession>
<dbReference type="CDD" id="cd01347">
    <property type="entry name" value="ligand_gated_channel"/>
    <property type="match status" value="1"/>
</dbReference>
<feature type="domain" description="TonB-dependent receptor plug" evidence="17">
    <location>
        <begin position="122"/>
        <end position="223"/>
    </location>
</feature>
<keyword evidence="19" id="KW-1185">Reference proteome</keyword>
<dbReference type="Pfam" id="PF07715">
    <property type="entry name" value="Plug"/>
    <property type="match status" value="1"/>
</dbReference>
<dbReference type="AlphaFoldDB" id="A0A7L4UNX8"/>
<dbReference type="Pfam" id="PF13715">
    <property type="entry name" value="CarbopepD_reg_2"/>
    <property type="match status" value="1"/>
</dbReference>
<dbReference type="GO" id="GO:0015344">
    <property type="term" value="F:siderophore uptake transmembrane transporter activity"/>
    <property type="evidence" value="ECO:0007669"/>
    <property type="project" value="TreeGrafter"/>
</dbReference>
<dbReference type="InterPro" id="IPR012910">
    <property type="entry name" value="Plug_dom"/>
</dbReference>
<keyword evidence="11 14" id="KW-0472">Membrane</keyword>
<evidence type="ECO:0000256" key="10">
    <source>
        <dbReference type="ARBA" id="ARBA00023077"/>
    </source>
</evidence>
<sequence length="830" mass="94984">MLIATMLIGLWTNAQNLVLTGKITDQKTKQPIEGVNVFIESLQKGNATSEDGTYAIRIPKAGKYRLHVSFIGYKTEEKLINITPNSHTANFSLVKDVSLLDNVEITAKKKKRASVAKIDIPLKDIPITTAQVSQELFDQVQVNNVNDALRYVTGIKPTVNYGGFQTFKMRGFGSPIMMLDGARDERMNLSNSAPVTSLAAVERIEYLKGPSSVLYGHSAVGGIINIVRKQPIEEFTANFSGTYGTWNRKRTQMGAGGKICDKLNYRLDASLSDSENWRDNATKAANAYLGLDYSINTKNKIEFRWAVNDDFYGTETGFPIITDSIFDLNDNLTYQPADFPKEFSTEQRYNDPQDFLKHKNYNLSLKYIHNFSNDSKLSIYAAYADDLIDYFSTESLSYPTDDSPVYDNYFFKKGKKKYIDLTKLQRTFPLRFSHETRSFQNYLEYTMKFLTGNIKHNFLGGYYIMHLDRVSFKGYNLGTDVFGDGLYAKVDIKNPILNQGNLEEQFSAASIYDELVNSLYIQDLMDISEKLKVMLSTRYDNYDMDYQSASVSSGRELTDKSEKKTLINNAFSYRLGLVYKPSKDLSLYSSISNYFKPNRSTYNPNYIYIDKDGKEFFPKDGKEIFKPESGFQVEGGFKYNYEEILDVNFVAYYIKKENIKTYLGKTDDDKRIYGQIGIIDSKGFEFDATIRPIKGLSLTTGYTYSDAKYQDFSANPYNTESNEGNVLNKNPEHQFFMWNYYTIPEGFLQNLSLGFGVNYTGSMFTNTDNTYELPEYWLAEASIGYSFENVYLRLKANNIFNEKYFSNSVFSTQFIPGEERNFLFTVGYKL</sequence>
<keyword evidence="3 14" id="KW-0813">Transport</keyword>
<dbReference type="Gene3D" id="2.60.40.1120">
    <property type="entry name" value="Carboxypeptidase-like, regulatory domain"/>
    <property type="match status" value="1"/>
</dbReference>
<keyword evidence="8" id="KW-0408">Iron</keyword>
<dbReference type="InterPro" id="IPR010105">
    <property type="entry name" value="TonB_sidphr_rcpt"/>
</dbReference>
<keyword evidence="10 15" id="KW-0798">TonB box</keyword>
<dbReference type="GO" id="GO:0038023">
    <property type="term" value="F:signaling receptor activity"/>
    <property type="evidence" value="ECO:0007669"/>
    <property type="project" value="InterPro"/>
</dbReference>
<keyword evidence="9" id="KW-0406">Ion transport</keyword>
<evidence type="ECO:0000256" key="7">
    <source>
        <dbReference type="ARBA" id="ARBA00022729"/>
    </source>
</evidence>
<dbReference type="InterPro" id="IPR000531">
    <property type="entry name" value="Beta-barrel_TonB"/>
</dbReference>
<dbReference type="Gene3D" id="2.170.130.10">
    <property type="entry name" value="TonB-dependent receptor, plug domain"/>
    <property type="match status" value="1"/>
</dbReference>
<evidence type="ECO:0000259" key="16">
    <source>
        <dbReference type="Pfam" id="PF00593"/>
    </source>
</evidence>
<feature type="domain" description="TonB-dependent receptor-like beta-barrel" evidence="16">
    <location>
        <begin position="331"/>
        <end position="799"/>
    </location>
</feature>
<evidence type="ECO:0000256" key="2">
    <source>
        <dbReference type="ARBA" id="ARBA00009810"/>
    </source>
</evidence>